<evidence type="ECO:0000256" key="2">
    <source>
        <dbReference type="ARBA" id="ARBA00022741"/>
    </source>
</evidence>
<organism evidence="6 7">
    <name type="scientific">Cirrhinus mrigala</name>
    <name type="common">Mrigala</name>
    <dbReference type="NCBI Taxonomy" id="683832"/>
    <lineage>
        <taxon>Eukaryota</taxon>
        <taxon>Metazoa</taxon>
        <taxon>Chordata</taxon>
        <taxon>Craniata</taxon>
        <taxon>Vertebrata</taxon>
        <taxon>Euteleostomi</taxon>
        <taxon>Actinopterygii</taxon>
        <taxon>Neopterygii</taxon>
        <taxon>Teleostei</taxon>
        <taxon>Ostariophysi</taxon>
        <taxon>Cypriniformes</taxon>
        <taxon>Cyprinidae</taxon>
        <taxon>Labeoninae</taxon>
        <taxon>Labeonini</taxon>
        <taxon>Cirrhinus</taxon>
    </lineage>
</organism>
<accession>A0ABD0R2J6</accession>
<keyword evidence="2" id="KW-0547">Nucleotide-binding</keyword>
<comment type="caution">
    <text evidence="6">The sequence shown here is derived from an EMBL/GenBank/DDBJ whole genome shotgun (WGS) entry which is preliminary data.</text>
</comment>
<dbReference type="InterPro" id="IPR049337">
    <property type="entry name" value="TOR1A_C"/>
</dbReference>
<gene>
    <name evidence="6" type="ORF">M9458_011027</name>
</gene>
<reference evidence="6 7" key="1">
    <citation type="submission" date="2024-05" db="EMBL/GenBank/DDBJ databases">
        <title>Genome sequencing and assembly of Indian major carp, Cirrhinus mrigala (Hamilton, 1822).</title>
        <authorList>
            <person name="Mohindra V."/>
            <person name="Chowdhury L.M."/>
            <person name="Lal K."/>
            <person name="Jena J.K."/>
        </authorList>
    </citation>
    <scope>NUCLEOTIDE SEQUENCE [LARGE SCALE GENOMIC DNA]</scope>
    <source>
        <strain evidence="6">CM1030</strain>
        <tissue evidence="6">Blood</tissue>
    </source>
</reference>
<evidence type="ECO:0000256" key="1">
    <source>
        <dbReference type="ARBA" id="ARBA00022729"/>
    </source>
</evidence>
<evidence type="ECO:0000256" key="4">
    <source>
        <dbReference type="ARBA" id="ARBA00023180"/>
    </source>
</evidence>
<dbReference type="GO" id="GO:0005524">
    <property type="term" value="F:ATP binding"/>
    <property type="evidence" value="ECO:0007669"/>
    <property type="project" value="UniProtKB-KW"/>
</dbReference>
<sequence>IITEKLITRFVPFLPLLRRHVERCAQRELCQRGECQRADVVSSVGGAMTYTPNDSQYFSSTGCKLVPAKVNL</sequence>
<dbReference type="AlphaFoldDB" id="A0ABD0R2J6"/>
<dbReference type="PANTHER" id="PTHR10760">
    <property type="entry name" value="TORSIN"/>
    <property type="match status" value="1"/>
</dbReference>
<name>A0ABD0R2J6_CIRMR</name>
<keyword evidence="3" id="KW-0067">ATP-binding</keyword>
<keyword evidence="4" id="KW-0325">Glycoprotein</keyword>
<feature type="domain" description="Torsin-1A C-terminal" evidence="5">
    <location>
        <begin position="19"/>
        <end position="70"/>
    </location>
</feature>
<dbReference type="Pfam" id="PF21376">
    <property type="entry name" value="TOR1A_C"/>
    <property type="match status" value="1"/>
</dbReference>
<evidence type="ECO:0000259" key="5">
    <source>
        <dbReference type="Pfam" id="PF21376"/>
    </source>
</evidence>
<evidence type="ECO:0000313" key="6">
    <source>
        <dbReference type="EMBL" id="KAL0192731.1"/>
    </source>
</evidence>
<feature type="non-terminal residue" evidence="6">
    <location>
        <position position="72"/>
    </location>
</feature>
<proteinExistence type="predicted"/>
<dbReference type="PANTHER" id="PTHR10760:SF4">
    <property type="entry name" value="TORSIN-2A"/>
    <property type="match status" value="1"/>
</dbReference>
<dbReference type="InterPro" id="IPR010448">
    <property type="entry name" value="Torsin"/>
</dbReference>
<protein>
    <recommendedName>
        <fullName evidence="5">Torsin-1A C-terminal domain-containing protein</fullName>
    </recommendedName>
</protein>
<feature type="non-terminal residue" evidence="6">
    <location>
        <position position="1"/>
    </location>
</feature>
<dbReference type="EMBL" id="JAMKFB020000005">
    <property type="protein sequence ID" value="KAL0192731.1"/>
    <property type="molecule type" value="Genomic_DNA"/>
</dbReference>
<dbReference type="Proteomes" id="UP001529510">
    <property type="component" value="Unassembled WGS sequence"/>
</dbReference>
<keyword evidence="1" id="KW-0732">Signal</keyword>
<evidence type="ECO:0000313" key="7">
    <source>
        <dbReference type="Proteomes" id="UP001529510"/>
    </source>
</evidence>
<evidence type="ECO:0000256" key="3">
    <source>
        <dbReference type="ARBA" id="ARBA00022840"/>
    </source>
</evidence>
<dbReference type="GO" id="GO:0005737">
    <property type="term" value="C:cytoplasm"/>
    <property type="evidence" value="ECO:0007669"/>
    <property type="project" value="UniProtKB-ARBA"/>
</dbReference>
<keyword evidence="7" id="KW-1185">Reference proteome</keyword>